<feature type="chain" id="PRO_5040854028" evidence="1">
    <location>
        <begin position="23"/>
        <end position="162"/>
    </location>
</feature>
<feature type="signal peptide" evidence="1">
    <location>
        <begin position="1"/>
        <end position="22"/>
    </location>
</feature>
<evidence type="ECO:0000313" key="2">
    <source>
        <dbReference type="EMBL" id="MCP3734560.1"/>
    </source>
</evidence>
<name>A0A9X2KQ35_9SPHN</name>
<proteinExistence type="predicted"/>
<comment type="caution">
    <text evidence="2">The sequence shown here is derived from an EMBL/GenBank/DDBJ whole genome shotgun (WGS) entry which is preliminary data.</text>
</comment>
<evidence type="ECO:0000313" key="3">
    <source>
        <dbReference type="Proteomes" id="UP001139486"/>
    </source>
</evidence>
<evidence type="ECO:0000256" key="1">
    <source>
        <dbReference type="SAM" id="SignalP"/>
    </source>
</evidence>
<gene>
    <name evidence="2" type="ORF">M9979_06690</name>
</gene>
<dbReference type="Pfam" id="PF06347">
    <property type="entry name" value="SH3_4"/>
    <property type="match status" value="2"/>
</dbReference>
<keyword evidence="3" id="KW-1185">Reference proteome</keyword>
<dbReference type="InterPro" id="IPR010466">
    <property type="entry name" value="DUF1058"/>
</dbReference>
<organism evidence="2 3">
    <name type="scientific">Sphingomonas liriopis</name>
    <dbReference type="NCBI Taxonomy" id="2949094"/>
    <lineage>
        <taxon>Bacteria</taxon>
        <taxon>Pseudomonadati</taxon>
        <taxon>Pseudomonadota</taxon>
        <taxon>Alphaproteobacteria</taxon>
        <taxon>Sphingomonadales</taxon>
        <taxon>Sphingomonadaceae</taxon>
        <taxon>Sphingomonas</taxon>
    </lineage>
</organism>
<accession>A0A9X2KQ35</accession>
<dbReference type="AlphaFoldDB" id="A0A9X2KQ35"/>
<dbReference type="Proteomes" id="UP001139486">
    <property type="component" value="Unassembled WGS sequence"/>
</dbReference>
<reference evidence="2" key="1">
    <citation type="submission" date="2022-05" db="EMBL/GenBank/DDBJ databases">
        <title>Sphingomonas sp. strain RP10 Genome sequencing and assembly.</title>
        <authorList>
            <person name="Kim I."/>
        </authorList>
    </citation>
    <scope>NUCLEOTIDE SEQUENCE</scope>
    <source>
        <strain evidence="2">RP10</strain>
    </source>
</reference>
<sequence>MRHWALAVAGLAVLAADGGALAADAKKKLPYYASITASRARMRTGPDKTYPASWLYQRADLPVRVIATFKQWRKVEDPDGTQGWMLAALLSERRTGLVRAAQPVDMRERPSAGARLAWRAAPGVVGRLSECGNGWCRLDVKGQAGFVEVASLWGVDPVESLP</sequence>
<dbReference type="EMBL" id="JAMLDY010000006">
    <property type="protein sequence ID" value="MCP3734560.1"/>
    <property type="molecule type" value="Genomic_DNA"/>
</dbReference>
<dbReference type="Gene3D" id="2.30.30.40">
    <property type="entry name" value="SH3 Domains"/>
    <property type="match status" value="1"/>
</dbReference>
<keyword evidence="1" id="KW-0732">Signal</keyword>
<dbReference type="RefSeq" id="WP_254288557.1">
    <property type="nucleotide sequence ID" value="NZ_JAMLDY010000006.1"/>
</dbReference>
<protein>
    <submittedName>
        <fullName evidence="2">SH3 domain-containing protein</fullName>
    </submittedName>
</protein>